<dbReference type="PANTHER" id="PTHR23404">
    <property type="entry name" value="MOLYBDOPTERIN SYNTHASE RELATED"/>
    <property type="match status" value="1"/>
</dbReference>
<dbReference type="SUPFAM" id="SSF54690">
    <property type="entry name" value="Molybdopterin synthase subunit MoaE"/>
    <property type="match status" value="1"/>
</dbReference>
<dbReference type="CDD" id="cd00756">
    <property type="entry name" value="MoaE"/>
    <property type="match status" value="1"/>
</dbReference>
<comment type="caution">
    <text evidence="1">The sequence shown here is derived from an EMBL/GenBank/DDBJ whole genome shotgun (WGS) entry which is preliminary data.</text>
</comment>
<dbReference type="Gene3D" id="3.90.1170.40">
    <property type="entry name" value="Molybdopterin biosynthesis MoaE subunit"/>
    <property type="match status" value="1"/>
</dbReference>
<organism evidence="1 2">
    <name type="scientific">Nocardiopsis suaedae</name>
    <dbReference type="NCBI Taxonomy" id="3018444"/>
    <lineage>
        <taxon>Bacteria</taxon>
        <taxon>Bacillati</taxon>
        <taxon>Actinomycetota</taxon>
        <taxon>Actinomycetes</taxon>
        <taxon>Streptosporangiales</taxon>
        <taxon>Nocardiopsidaceae</taxon>
        <taxon>Nocardiopsis</taxon>
    </lineage>
</organism>
<gene>
    <name evidence="1" type="ORF">O4U47_28585</name>
</gene>
<evidence type="ECO:0000313" key="1">
    <source>
        <dbReference type="EMBL" id="MDA2808499.1"/>
    </source>
</evidence>
<name>A0ABT4TUW0_9ACTN</name>
<proteinExistence type="predicted"/>
<dbReference type="Pfam" id="PF02391">
    <property type="entry name" value="MoaE"/>
    <property type="match status" value="1"/>
</dbReference>
<sequence>MHVEAITLVGLRDTPISVDEAVSAVGDPRAGGTAFFVGTVRDHDHGRGVTGLAYSAHPTAEAEMRRVMEKVVADTSRDGRPVWRVAALHRVGDLEIGDNAVVVAAAAAHRAEAFDACRRLIDDIKAEVPIWKHQRFTEGDAEWVGAC</sequence>
<dbReference type="InterPro" id="IPR003448">
    <property type="entry name" value="Mopterin_biosynth_MoaE"/>
</dbReference>
<evidence type="ECO:0000313" key="2">
    <source>
        <dbReference type="Proteomes" id="UP001165685"/>
    </source>
</evidence>
<dbReference type="RefSeq" id="WP_270681093.1">
    <property type="nucleotide sequence ID" value="NZ_JAQFWP010000087.1"/>
</dbReference>
<reference evidence="1" key="1">
    <citation type="submission" date="2023-01" db="EMBL/GenBank/DDBJ databases">
        <title>Draft genome sequence of Nocardiopsis sp. LSu2-4 isolated from halophytes.</title>
        <authorList>
            <person name="Duangmal K."/>
            <person name="Chantavorakit T."/>
        </authorList>
    </citation>
    <scope>NUCLEOTIDE SEQUENCE</scope>
    <source>
        <strain evidence="1">LSu2-4</strain>
    </source>
</reference>
<accession>A0ABT4TUW0</accession>
<dbReference type="Proteomes" id="UP001165685">
    <property type="component" value="Unassembled WGS sequence"/>
</dbReference>
<protein>
    <submittedName>
        <fullName evidence="1">Molybdenum cofactor biosynthesis protein MoaE</fullName>
    </submittedName>
</protein>
<dbReference type="InterPro" id="IPR036563">
    <property type="entry name" value="MoaE_sf"/>
</dbReference>
<dbReference type="EMBL" id="JAQFWP010000087">
    <property type="protein sequence ID" value="MDA2808499.1"/>
    <property type="molecule type" value="Genomic_DNA"/>
</dbReference>
<keyword evidence="2" id="KW-1185">Reference proteome</keyword>